<feature type="transmembrane region" description="Helical" evidence="5">
    <location>
        <begin position="161"/>
        <end position="188"/>
    </location>
</feature>
<dbReference type="InterPro" id="IPR027417">
    <property type="entry name" value="P-loop_NTPase"/>
</dbReference>
<dbReference type="PANTHER" id="PTHR43394">
    <property type="entry name" value="ATP-DEPENDENT PERMEASE MDL1, MITOCHONDRIAL"/>
    <property type="match status" value="1"/>
</dbReference>
<dbReference type="GO" id="GO:0016020">
    <property type="term" value="C:membrane"/>
    <property type="evidence" value="ECO:0007669"/>
    <property type="project" value="UniProtKB-SubCell"/>
</dbReference>
<dbReference type="SUPFAM" id="SSF52540">
    <property type="entry name" value="P-loop containing nucleoside triphosphate hydrolases"/>
    <property type="match status" value="1"/>
</dbReference>
<reference evidence="8" key="1">
    <citation type="submission" date="2025-08" db="UniProtKB">
        <authorList>
            <consortium name="RefSeq"/>
        </authorList>
    </citation>
    <scope>IDENTIFICATION</scope>
</reference>
<dbReference type="Pfam" id="PF00664">
    <property type="entry name" value="ABC_membrane"/>
    <property type="match status" value="1"/>
</dbReference>
<dbReference type="Pfam" id="PF00005">
    <property type="entry name" value="ABC_tran"/>
    <property type="match status" value="1"/>
</dbReference>
<dbReference type="PANTHER" id="PTHR43394:SF13">
    <property type="entry name" value="ANTIGEN PEPTIDE TRANSPORTER 1"/>
    <property type="match status" value="1"/>
</dbReference>
<dbReference type="GO" id="GO:0005524">
    <property type="term" value="F:ATP binding"/>
    <property type="evidence" value="ECO:0007669"/>
    <property type="project" value="InterPro"/>
</dbReference>
<gene>
    <name evidence="8" type="primary">LOC106544595</name>
</gene>
<dbReference type="Gene3D" id="1.20.1560.10">
    <property type="entry name" value="ABC transporter type 1, transmembrane domain"/>
    <property type="match status" value="1"/>
</dbReference>
<sequence length="396" mass="43522">MAYRSQRPMVAEDTLAPNDSGWKETNKVSDLRIPAVCQSSLSIFLNVCLSGEMAVPYYTGRVTDLLISKEEASTFTNALYMMACFTLARYDGEKLLRLLMVKWKPGGTVHINPELISWLERPFLKASDGDIASHISSGIDTMSEALSHDLSLVMWYLLRGICYYAMMLWISVPLATFVIVTMPFILLLPKWSGKFYQDLAKRVQESLAKANEVAMETFQAILTVRSFANEDGAAQCYEKKLQETYKLNKVEAVAYGASIWIPEMLQLALKVGILSYGGCLVTQGKLTGGALVTFVLQETELSTVVRVLLSSYPSVQKAVGSSEKAFEYMDRTPQIKPSGTLVPTHLEGKMELKDVSFSYPNNGNSLVLKGVSLELRPGTVTALVGPSGSGKSTVVA</sequence>
<dbReference type="AlphaFoldDB" id="A0A6I9Y0C9"/>
<keyword evidence="4 5" id="KW-0472">Membrane</keyword>
<dbReference type="InterPro" id="IPR011527">
    <property type="entry name" value="ABC1_TM_dom"/>
</dbReference>
<dbReference type="KEGG" id="tsr:106544595"/>
<dbReference type="InterPro" id="IPR039421">
    <property type="entry name" value="Type_1_exporter"/>
</dbReference>
<evidence type="ECO:0000313" key="7">
    <source>
        <dbReference type="Proteomes" id="UP000504617"/>
    </source>
</evidence>
<keyword evidence="3 5" id="KW-1133">Transmembrane helix</keyword>
<dbReference type="GeneID" id="106544595"/>
<evidence type="ECO:0000256" key="3">
    <source>
        <dbReference type="ARBA" id="ARBA00022989"/>
    </source>
</evidence>
<dbReference type="OrthoDB" id="6500128at2759"/>
<protein>
    <submittedName>
        <fullName evidence="8">Antigen peptide transporter 1-like</fullName>
    </submittedName>
</protein>
<dbReference type="Gene3D" id="3.40.50.300">
    <property type="entry name" value="P-loop containing nucleotide triphosphate hydrolases"/>
    <property type="match status" value="1"/>
</dbReference>
<dbReference type="RefSeq" id="XP_013916383.1">
    <property type="nucleotide sequence ID" value="XM_014060908.1"/>
</dbReference>
<keyword evidence="7" id="KW-1185">Reference proteome</keyword>
<dbReference type="GO" id="GO:0015421">
    <property type="term" value="F:ABC-type oligopeptide transporter activity"/>
    <property type="evidence" value="ECO:0007669"/>
    <property type="project" value="TreeGrafter"/>
</dbReference>
<dbReference type="InterPro" id="IPR003439">
    <property type="entry name" value="ABC_transporter-like_ATP-bd"/>
</dbReference>
<evidence type="ECO:0000313" key="8">
    <source>
        <dbReference type="RefSeq" id="XP_013916383.1"/>
    </source>
</evidence>
<dbReference type="Proteomes" id="UP000504617">
    <property type="component" value="Unplaced"/>
</dbReference>
<feature type="domain" description="ABC transmembrane type-1" evidence="6">
    <location>
        <begin position="123"/>
        <end position="317"/>
    </location>
</feature>
<evidence type="ECO:0000256" key="5">
    <source>
        <dbReference type="SAM" id="Phobius"/>
    </source>
</evidence>
<dbReference type="GO" id="GO:0016887">
    <property type="term" value="F:ATP hydrolysis activity"/>
    <property type="evidence" value="ECO:0007669"/>
    <property type="project" value="InterPro"/>
</dbReference>
<name>A0A6I9Y0C9_9SAUR</name>
<comment type="subcellular location">
    <subcellularLocation>
        <location evidence="1">Membrane</location>
        <topology evidence="1">Multi-pass membrane protein</topology>
    </subcellularLocation>
</comment>
<organism evidence="7 8">
    <name type="scientific">Thamnophis sirtalis</name>
    <dbReference type="NCBI Taxonomy" id="35019"/>
    <lineage>
        <taxon>Eukaryota</taxon>
        <taxon>Metazoa</taxon>
        <taxon>Chordata</taxon>
        <taxon>Craniata</taxon>
        <taxon>Vertebrata</taxon>
        <taxon>Euteleostomi</taxon>
        <taxon>Lepidosauria</taxon>
        <taxon>Squamata</taxon>
        <taxon>Bifurcata</taxon>
        <taxon>Unidentata</taxon>
        <taxon>Episquamata</taxon>
        <taxon>Toxicofera</taxon>
        <taxon>Serpentes</taxon>
        <taxon>Colubroidea</taxon>
        <taxon>Colubridae</taxon>
        <taxon>Natricinae</taxon>
        <taxon>Thamnophis</taxon>
    </lineage>
</organism>
<dbReference type="InterPro" id="IPR036640">
    <property type="entry name" value="ABC1_TM_sf"/>
</dbReference>
<evidence type="ECO:0000256" key="1">
    <source>
        <dbReference type="ARBA" id="ARBA00004141"/>
    </source>
</evidence>
<evidence type="ECO:0000256" key="2">
    <source>
        <dbReference type="ARBA" id="ARBA00022692"/>
    </source>
</evidence>
<proteinExistence type="predicted"/>
<evidence type="ECO:0000256" key="4">
    <source>
        <dbReference type="ARBA" id="ARBA00023136"/>
    </source>
</evidence>
<feature type="non-terminal residue" evidence="8">
    <location>
        <position position="396"/>
    </location>
</feature>
<keyword evidence="2 5" id="KW-0812">Transmembrane</keyword>
<dbReference type="PROSITE" id="PS50929">
    <property type="entry name" value="ABC_TM1F"/>
    <property type="match status" value="1"/>
</dbReference>
<accession>A0A6I9Y0C9</accession>
<evidence type="ECO:0000259" key="6">
    <source>
        <dbReference type="PROSITE" id="PS50929"/>
    </source>
</evidence>
<dbReference type="SUPFAM" id="SSF90123">
    <property type="entry name" value="ABC transporter transmembrane region"/>
    <property type="match status" value="1"/>
</dbReference>